<sequence length="397" mass="45973">MYKASSYLLFLIVFVIGCSSKSKKSINEKIHSDNRTSTAFIQLPQNGKQQLNASEFADTVIYIPLETLSKSFIRRITQVQLISDRIFLNCFDKLLVYSKNGKFIRQIGKNGKGPGEYLIIFGFEVINDTIFISTTGKRSLLKYSLQGEFLGEQATHSSFAYFTVTPSNSIVEYDRDNETLVFFNRKFEIIDTVVIESAVSNKRGFYSWWDDFDTFFHKSDGKLFFTNYMSDTIWDISSGEKNIGYILNLGDKLLPKKYQVEYFNGDFERFKKMAAPFQKMNLVETPSYLFLFQKGWIENNIHSIYIHDRTKNITRKFETTYIFDDLVGNQNLIPHYSTNNYIIATLNPIKLKEKLKNINNGENVGGNTPSPQWLKQMELVDENDNPILVLMKVRNTN</sequence>
<protein>
    <recommendedName>
        <fullName evidence="2">6-bladed beta-propeller</fullName>
    </recommendedName>
</protein>
<organism evidence="1">
    <name type="scientific">hydrothermal vent metagenome</name>
    <dbReference type="NCBI Taxonomy" id="652676"/>
    <lineage>
        <taxon>unclassified sequences</taxon>
        <taxon>metagenomes</taxon>
        <taxon>ecological metagenomes</taxon>
    </lineage>
</organism>
<evidence type="ECO:0000313" key="1">
    <source>
        <dbReference type="EMBL" id="VAW25160.1"/>
    </source>
</evidence>
<dbReference type="EMBL" id="UOEP01000238">
    <property type="protein sequence ID" value="VAW25160.1"/>
    <property type="molecule type" value="Genomic_DNA"/>
</dbReference>
<dbReference type="SUPFAM" id="SSF63825">
    <property type="entry name" value="YWTD domain"/>
    <property type="match status" value="1"/>
</dbReference>
<gene>
    <name evidence="1" type="ORF">MNBD_BACTEROID01-353</name>
</gene>
<accession>A0A3B0U7Y2</accession>
<dbReference type="AlphaFoldDB" id="A0A3B0U7Y2"/>
<dbReference type="InterPro" id="IPR011042">
    <property type="entry name" value="6-blade_b-propeller_TolB-like"/>
</dbReference>
<name>A0A3B0U7Y2_9ZZZZ</name>
<dbReference type="Pfam" id="PF17170">
    <property type="entry name" value="DUF5128"/>
    <property type="match status" value="1"/>
</dbReference>
<evidence type="ECO:0008006" key="2">
    <source>
        <dbReference type="Google" id="ProtNLM"/>
    </source>
</evidence>
<dbReference type="Gene3D" id="2.120.10.30">
    <property type="entry name" value="TolB, C-terminal domain"/>
    <property type="match status" value="1"/>
</dbReference>
<proteinExistence type="predicted"/>
<dbReference type="PROSITE" id="PS51257">
    <property type="entry name" value="PROKAR_LIPOPROTEIN"/>
    <property type="match status" value="1"/>
</dbReference>
<reference evidence="1" key="1">
    <citation type="submission" date="2018-06" db="EMBL/GenBank/DDBJ databases">
        <authorList>
            <person name="Zhirakovskaya E."/>
        </authorList>
    </citation>
    <scope>NUCLEOTIDE SEQUENCE</scope>
</reference>